<dbReference type="AlphaFoldDB" id="A0A6N2AFL5"/>
<sequence>MKQESCRKNVECVFVVLQSHFAIIVRPSRFWRKDLLHEIMTTCIILHNIIIDNDRDFNAPIQDVVEASTLQ</sequence>
<dbReference type="EMBL" id="RXGB01078187">
    <property type="protein sequence ID" value="TMW80124.1"/>
    <property type="molecule type" value="Genomic_DNA"/>
</dbReference>
<gene>
    <name evidence="1" type="ORF">EJD97_023738</name>
</gene>
<protein>
    <recommendedName>
        <fullName evidence="2">DDE Tnp4 domain-containing protein</fullName>
    </recommendedName>
</protein>
<dbReference type="PANTHER" id="PTHR47150">
    <property type="entry name" value="OS12G0169200 PROTEIN"/>
    <property type="match status" value="1"/>
</dbReference>
<reference evidence="1" key="1">
    <citation type="submission" date="2019-05" db="EMBL/GenBank/DDBJ databases">
        <title>The de novo reference genome and transcriptome assemblies of the wild tomato species Solanum chilense.</title>
        <authorList>
            <person name="Stam R."/>
            <person name="Nosenko T."/>
            <person name="Hoerger A.C."/>
            <person name="Stephan W."/>
            <person name="Seidel M.A."/>
            <person name="Kuhn J.M.M."/>
            <person name="Haberer G."/>
            <person name="Tellier A."/>
        </authorList>
    </citation>
    <scope>NUCLEOTIDE SEQUENCE</scope>
    <source>
        <tissue evidence="1">Mature leaves</tissue>
    </source>
</reference>
<dbReference type="PANTHER" id="PTHR47150:SF7">
    <property type="entry name" value="NUCLEASE"/>
    <property type="match status" value="1"/>
</dbReference>
<dbReference type="Pfam" id="PF04827">
    <property type="entry name" value="Plant_tran"/>
    <property type="match status" value="1"/>
</dbReference>
<organism evidence="1">
    <name type="scientific">Solanum chilense</name>
    <name type="common">Tomato</name>
    <name type="synonym">Lycopersicon chilense</name>
    <dbReference type="NCBI Taxonomy" id="4083"/>
    <lineage>
        <taxon>Eukaryota</taxon>
        <taxon>Viridiplantae</taxon>
        <taxon>Streptophyta</taxon>
        <taxon>Embryophyta</taxon>
        <taxon>Tracheophyta</taxon>
        <taxon>Spermatophyta</taxon>
        <taxon>Magnoliopsida</taxon>
        <taxon>eudicotyledons</taxon>
        <taxon>Gunneridae</taxon>
        <taxon>Pentapetalae</taxon>
        <taxon>asterids</taxon>
        <taxon>lamiids</taxon>
        <taxon>Solanales</taxon>
        <taxon>Solanaceae</taxon>
        <taxon>Solanoideae</taxon>
        <taxon>Solaneae</taxon>
        <taxon>Solanum</taxon>
        <taxon>Solanum subgen. Lycopersicon</taxon>
    </lineage>
</organism>
<proteinExistence type="predicted"/>
<dbReference type="InterPro" id="IPR006912">
    <property type="entry name" value="Harbinger_derived_prot"/>
</dbReference>
<comment type="caution">
    <text evidence="1">The sequence shown here is derived from an EMBL/GenBank/DDBJ whole genome shotgun (WGS) entry which is preliminary data.</text>
</comment>
<accession>A0A6N2AFL5</accession>
<evidence type="ECO:0008006" key="2">
    <source>
        <dbReference type="Google" id="ProtNLM"/>
    </source>
</evidence>
<evidence type="ECO:0000313" key="1">
    <source>
        <dbReference type="EMBL" id="TMW80124.1"/>
    </source>
</evidence>
<name>A0A6N2AFL5_SOLCI</name>